<evidence type="ECO:0000313" key="2">
    <source>
        <dbReference type="EMBL" id="EXA98993.1"/>
    </source>
</evidence>
<accession>A0A009I320</accession>
<reference evidence="2 3" key="1">
    <citation type="submission" date="2014-02" db="EMBL/GenBank/DDBJ databases">
        <title>Comparative genomics and transcriptomics to identify genetic mechanisms underlying the emergence of carbapenem resistant Acinetobacter baumannii (CRAb).</title>
        <authorList>
            <person name="Harris A.D."/>
            <person name="Johnson K.J."/>
            <person name="George J."/>
            <person name="Shefchek K."/>
            <person name="Daugherty S.C."/>
            <person name="Parankush S."/>
            <person name="Sadzewicz L."/>
            <person name="Tallon L."/>
            <person name="Sengamalay N."/>
            <person name="Hazen T.H."/>
            <person name="Rasko D.A."/>
        </authorList>
    </citation>
    <scope>NUCLEOTIDE SEQUENCE [LARGE SCALE GENOMIC DNA]</scope>
    <source>
        <strain evidence="2 3">1295743</strain>
    </source>
</reference>
<gene>
    <name evidence="2" type="ORF">J512_4419</name>
</gene>
<organism evidence="2 3">
    <name type="scientific">Acinetobacter baumannii (strain 1295743)</name>
    <dbReference type="NCBI Taxonomy" id="1310613"/>
    <lineage>
        <taxon>Bacteria</taxon>
        <taxon>Pseudomonadati</taxon>
        <taxon>Pseudomonadota</taxon>
        <taxon>Gammaproteobacteria</taxon>
        <taxon>Moraxellales</taxon>
        <taxon>Moraxellaceae</taxon>
        <taxon>Acinetobacter</taxon>
        <taxon>Acinetobacter calcoaceticus/baumannii complex</taxon>
    </lineage>
</organism>
<proteinExistence type="predicted"/>
<name>A0A009I320_ACIB9</name>
<evidence type="ECO:0000256" key="1">
    <source>
        <dbReference type="SAM" id="Phobius"/>
    </source>
</evidence>
<dbReference type="EMBL" id="JEWH01000167">
    <property type="protein sequence ID" value="EXA98993.1"/>
    <property type="molecule type" value="Genomic_DNA"/>
</dbReference>
<protein>
    <submittedName>
        <fullName evidence="2">Putative membrane protein</fullName>
    </submittedName>
</protein>
<dbReference type="AlphaFoldDB" id="A0A009I320"/>
<keyword evidence="1" id="KW-0812">Transmembrane</keyword>
<feature type="transmembrane region" description="Helical" evidence="1">
    <location>
        <begin position="15"/>
        <end position="34"/>
    </location>
</feature>
<sequence length="37" mass="4459">MELTQNNLQAPTWPFSFYIKIFNLNLLMIIRIIFICV</sequence>
<comment type="caution">
    <text evidence="2">The sequence shown here is derived from an EMBL/GenBank/DDBJ whole genome shotgun (WGS) entry which is preliminary data.</text>
</comment>
<keyword evidence="1" id="KW-1133">Transmembrane helix</keyword>
<keyword evidence="1" id="KW-0472">Membrane</keyword>
<evidence type="ECO:0000313" key="3">
    <source>
        <dbReference type="Proteomes" id="UP000020595"/>
    </source>
</evidence>
<dbReference type="Proteomes" id="UP000020595">
    <property type="component" value="Unassembled WGS sequence"/>
</dbReference>